<evidence type="ECO:0000313" key="2">
    <source>
        <dbReference type="Proteomes" id="UP000197174"/>
    </source>
</evidence>
<gene>
    <name evidence="1" type="ORF">B5D80_19700</name>
</gene>
<comment type="caution">
    <text evidence="1">The sequence shown here is derived from an EMBL/GenBank/DDBJ whole genome shotgun (WGS) entry which is preliminary data.</text>
</comment>
<evidence type="ECO:0000313" key="1">
    <source>
        <dbReference type="EMBL" id="OWV04718.1"/>
    </source>
</evidence>
<sequence>MDNFKGIRIYAAGKITKNGWRHSLFTIVDDAEYENPDRTPWPAEVRIASLPGAVYVGPHFMSDDHGCYHGENLHGVAAGDTACGGAYPGMSRPEVTQRCLTAIRSATHVFAWIDDPTCHGSLVEIGYARALGKQVHVYTQTGRKELEDLWFAGQIATAHGEAATAQQAWADFRLRLS</sequence>
<dbReference type="AlphaFoldDB" id="A0A246RKS6"/>
<evidence type="ECO:0008006" key="3">
    <source>
        <dbReference type="Google" id="ProtNLM"/>
    </source>
</evidence>
<dbReference type="EMBL" id="MZMV01000033">
    <property type="protein sequence ID" value="OWV04718.1"/>
    <property type="molecule type" value="Genomic_DNA"/>
</dbReference>
<dbReference type="SUPFAM" id="SSF52309">
    <property type="entry name" value="N-(deoxy)ribosyltransferase-like"/>
    <property type="match status" value="1"/>
</dbReference>
<accession>A0A246RKS6</accession>
<organism evidence="1 2">
    <name type="scientific">Micromonospora wenchangensis</name>
    <dbReference type="NCBI Taxonomy" id="1185415"/>
    <lineage>
        <taxon>Bacteria</taxon>
        <taxon>Bacillati</taxon>
        <taxon>Actinomycetota</taxon>
        <taxon>Actinomycetes</taxon>
        <taxon>Micromonosporales</taxon>
        <taxon>Micromonosporaceae</taxon>
        <taxon>Micromonospora</taxon>
    </lineage>
</organism>
<dbReference type="RefSeq" id="WP_088645364.1">
    <property type="nucleotide sequence ID" value="NZ_MZMV01000033.1"/>
</dbReference>
<reference evidence="1 2" key="1">
    <citation type="submission" date="2017-03" db="EMBL/GenBank/DDBJ databases">
        <title>Whole genome sequence of Micromonospora wenchangensis, isolated from mangrove soil.</title>
        <authorList>
            <person name="Yang H."/>
        </authorList>
    </citation>
    <scope>NUCLEOTIDE SEQUENCE [LARGE SCALE GENOMIC DNA]</scope>
    <source>
        <strain evidence="1 2">CCTCC AA 2012002</strain>
    </source>
</reference>
<keyword evidence="2" id="KW-1185">Reference proteome</keyword>
<proteinExistence type="predicted"/>
<dbReference type="Proteomes" id="UP000197174">
    <property type="component" value="Unassembled WGS sequence"/>
</dbReference>
<protein>
    <recommendedName>
        <fullName evidence="3">Nucleoside 2-deoxyribosyltransferase</fullName>
    </recommendedName>
</protein>
<name>A0A246RKS6_9ACTN</name>
<dbReference type="Gene3D" id="3.40.50.450">
    <property type="match status" value="1"/>
</dbReference>
<dbReference type="OrthoDB" id="4301498at2"/>